<comment type="caution">
    <text evidence="1">The sequence shown here is derived from an EMBL/GenBank/DDBJ whole genome shotgun (WGS) entry which is preliminary data.</text>
</comment>
<accession>A0ABT8N8S9</accession>
<dbReference type="InterPro" id="IPR009920">
    <property type="entry name" value="HEPPP_synth_su1"/>
</dbReference>
<evidence type="ECO:0000313" key="2">
    <source>
        <dbReference type="Proteomes" id="UP001172142"/>
    </source>
</evidence>
<proteinExistence type="predicted"/>
<organism evidence="1 2">
    <name type="scientific">Planococcus shenhongbingii</name>
    <dbReference type="NCBI Taxonomy" id="3058398"/>
    <lineage>
        <taxon>Bacteria</taxon>
        <taxon>Bacillati</taxon>
        <taxon>Bacillota</taxon>
        <taxon>Bacilli</taxon>
        <taxon>Bacillales</taxon>
        <taxon>Caryophanaceae</taxon>
        <taxon>Planococcus</taxon>
    </lineage>
</organism>
<dbReference type="Proteomes" id="UP001172142">
    <property type="component" value="Unassembled WGS sequence"/>
</dbReference>
<gene>
    <name evidence="1" type="ORF">QWY13_01040</name>
</gene>
<reference evidence="1 2" key="1">
    <citation type="submission" date="2023-07" db="EMBL/GenBank/DDBJ databases">
        <title>Novel species in genus Planococcus.</title>
        <authorList>
            <person name="Ning S."/>
        </authorList>
    </citation>
    <scope>NUCLEOTIDE SEQUENCE [LARGE SCALE GENOMIC DNA]</scope>
    <source>
        <strain evidence="1 2">N017</strain>
    </source>
</reference>
<sequence>MNEQLIHSKITSMELDVLKAVKQRTLENFTEGPSVERARLFFLLLPFFDENHWSGEIEASAKTVSIVYAALHAHDQVKENALVITKKQQLTVLAGDFYSGIYYQMLANSNNITMIQRLATSIIKVSENKASFYDGLVRSVEEIDGLVQVIETELLTTFYKFYGFEKYAPLATLMLRYIRYVEELECLQNNSQTRILRLLNQTLHHSLQTERWLLEKLDLLHEDISLTINSYNFNYELKSFMLHQITPHQHRAEQLTREG</sequence>
<protein>
    <submittedName>
        <fullName evidence="1">Heptaprenyl diphosphate synthase component 1</fullName>
    </submittedName>
</protein>
<name>A0ABT8N8S9_9BACL</name>
<dbReference type="RefSeq" id="WP_301854618.1">
    <property type="nucleotide sequence ID" value="NZ_JAUJWU010000001.1"/>
</dbReference>
<dbReference type="Gene3D" id="1.20.120.1450">
    <property type="match status" value="1"/>
</dbReference>
<dbReference type="Pfam" id="PF07307">
    <property type="entry name" value="HEPPP_synt_1"/>
    <property type="match status" value="1"/>
</dbReference>
<evidence type="ECO:0000313" key="1">
    <source>
        <dbReference type="EMBL" id="MDN7244057.1"/>
    </source>
</evidence>
<keyword evidence="2" id="KW-1185">Reference proteome</keyword>
<dbReference type="EMBL" id="JAUJWU010000001">
    <property type="protein sequence ID" value="MDN7244057.1"/>
    <property type="molecule type" value="Genomic_DNA"/>
</dbReference>